<dbReference type="Pfam" id="PF19951">
    <property type="entry name" value="DUF6413"/>
    <property type="match status" value="1"/>
</dbReference>
<reference evidence="3" key="1">
    <citation type="journal article" date="2014" name="Genome Announc.">
        <title>Draft genome sequence of Colletotrichum sublineola, a destructive pathogen of cultivated sorghum.</title>
        <authorList>
            <person name="Baroncelli R."/>
            <person name="Sanz-Martin J.M."/>
            <person name="Rech G.E."/>
            <person name="Sukno S.A."/>
            <person name="Thon M.R."/>
        </authorList>
    </citation>
    <scope>NUCLEOTIDE SEQUENCE [LARGE SCALE GENOMIC DNA]</scope>
    <source>
        <strain evidence="3">TX430BB</strain>
    </source>
</reference>
<proteinExistence type="predicted"/>
<dbReference type="OMA" id="PGGDICC"/>
<dbReference type="InterPro" id="IPR045634">
    <property type="entry name" value="DUF6413"/>
</dbReference>
<name>A0A066XQS0_COLSU</name>
<evidence type="ECO:0000256" key="1">
    <source>
        <dbReference type="SAM" id="SignalP"/>
    </source>
</evidence>
<accession>A0A066XQS0</accession>
<dbReference type="EMBL" id="JMSE01000160">
    <property type="protein sequence ID" value="KDN71578.1"/>
    <property type="molecule type" value="Genomic_DNA"/>
</dbReference>
<evidence type="ECO:0000313" key="2">
    <source>
        <dbReference type="EMBL" id="KDN71578.1"/>
    </source>
</evidence>
<comment type="caution">
    <text evidence="2">The sequence shown here is derived from an EMBL/GenBank/DDBJ whole genome shotgun (WGS) entry which is preliminary data.</text>
</comment>
<evidence type="ECO:0000313" key="3">
    <source>
        <dbReference type="Proteomes" id="UP000027238"/>
    </source>
</evidence>
<feature type="chain" id="PRO_5001635209" evidence="1">
    <location>
        <begin position="21"/>
        <end position="94"/>
    </location>
</feature>
<dbReference type="Proteomes" id="UP000027238">
    <property type="component" value="Unassembled WGS sequence"/>
</dbReference>
<keyword evidence="3" id="KW-1185">Reference proteome</keyword>
<gene>
    <name evidence="2" type="ORF">CSUB01_12168</name>
</gene>
<dbReference type="HOGENOM" id="CLU_151422_1_0_1"/>
<sequence>MHASKILFTSLSLLAGLAAAQGVPGGDICCSDAQSAPAGTCTSGKTAFCCDLSTNADIGSGCDNNKDFPNGKAFNGISSTSCTSGGSSGTFMCV</sequence>
<protein>
    <submittedName>
        <fullName evidence="2">Uncharacterized protein</fullName>
    </submittedName>
</protein>
<feature type="signal peptide" evidence="1">
    <location>
        <begin position="1"/>
        <end position="20"/>
    </location>
</feature>
<organism evidence="2 3">
    <name type="scientific">Colletotrichum sublineola</name>
    <name type="common">Sorghum anthracnose fungus</name>
    <dbReference type="NCBI Taxonomy" id="1173701"/>
    <lineage>
        <taxon>Eukaryota</taxon>
        <taxon>Fungi</taxon>
        <taxon>Dikarya</taxon>
        <taxon>Ascomycota</taxon>
        <taxon>Pezizomycotina</taxon>
        <taxon>Sordariomycetes</taxon>
        <taxon>Hypocreomycetidae</taxon>
        <taxon>Glomerellales</taxon>
        <taxon>Glomerellaceae</taxon>
        <taxon>Colletotrichum</taxon>
        <taxon>Colletotrichum graminicola species complex</taxon>
    </lineage>
</organism>
<keyword evidence="1" id="KW-0732">Signal</keyword>
<dbReference type="AlphaFoldDB" id="A0A066XQS0"/>